<dbReference type="InterPro" id="IPR004176">
    <property type="entry name" value="Clp_R_N"/>
</dbReference>
<dbReference type="InterPro" id="IPR019489">
    <property type="entry name" value="Clp_ATPase_C"/>
</dbReference>
<comment type="caution">
    <text evidence="8">The sequence shown here is derived from an EMBL/GenBank/DDBJ whole genome shotgun (WGS) entry which is preliminary data.</text>
</comment>
<sequence>MDSSKFSQEALRVFAEAKNIAIRCDHAEITDLHLSLAILRQKESEIKYRLLEAGVDLLSYERKLTEALQDRRATPGVSKLYYSRQYHRIVLVSGEISRASFDAYVRTPHLYLAILRDRESPSAAIAAEFGVTVESVQSMLAARLTASDELGISPEQMEQLNRFGRNFLKEAREGLMDPVLGRDEEINECFRVLSRRLKNNPVLIGEAGVGKTAVAEGIAQRIAKQDAPALLRGRMVFSLDMAALVAGTKYRGDFEERLKEILEIIKASKGRIILFVDELHTIIGAGSGSGSMDTSNILKPFLARGEILMIGATTVEEYRRYIEPDRALERRFQKILIEEPSEEAALSMLRGVVSKYETHHRVRIADGALIAAIQLSKRYITDRYLPDKAIDLIDEAGAMVRMSMDSMPQELDEWNRRIIQWEMEHILLLDEADPAAQRRRQTLEKQLADERARYEERFAAWQKEVERLDELSRLKELRDEVRRSLEDAQEAHRVDDVKRFVAERQAFDAKIAEIERIGPHYPVSREVTEEEIKRIVAVRAGIPLSSIGRSESEKLEQAGKSLLAEFVGHRDAVSAVRQSILRARSGLMKRRRPVGSFLLVGPSGTGKSYLAELFAKHYYEDERSPLSFNMREFTDKASVNKLIGAPPGYVGHDAAGALTEAVRLRPHSVIVFESVDHAGAEVLSLIARLAADGEIADNRGRTVDFRNALLFFTVTSTDRDPPVRELLRDGLDGVYYFEDFSLRERRELLTLRLRELQRELEEEQIELSWDEATLDAVTAGFDRAESGAHPVAGYMERTVLADLAAKKLLGRLRPGARVVIRTGGADVVS</sequence>
<organism evidence="8 9">
    <name type="scientific">Pyramidobacter piscolens W5455</name>
    <dbReference type="NCBI Taxonomy" id="352165"/>
    <lineage>
        <taxon>Bacteria</taxon>
        <taxon>Thermotogati</taxon>
        <taxon>Synergistota</taxon>
        <taxon>Synergistia</taxon>
        <taxon>Synergistales</taxon>
        <taxon>Dethiosulfovibrionaceae</taxon>
        <taxon>Pyramidobacter</taxon>
    </lineage>
</organism>
<dbReference type="InterPro" id="IPR001270">
    <property type="entry name" value="ClpA/B"/>
</dbReference>
<dbReference type="InterPro" id="IPR003959">
    <property type="entry name" value="ATPase_AAA_core"/>
</dbReference>
<evidence type="ECO:0000256" key="2">
    <source>
        <dbReference type="ARBA" id="ARBA00022741"/>
    </source>
</evidence>
<dbReference type="SMART" id="SM00382">
    <property type="entry name" value="AAA"/>
    <property type="match status" value="2"/>
</dbReference>
<dbReference type="Pfam" id="PF02861">
    <property type="entry name" value="Clp_N"/>
    <property type="match status" value="1"/>
</dbReference>
<accession>A0ABP2HYE9</accession>
<dbReference type="EMBL" id="ADFP01000023">
    <property type="protein sequence ID" value="EFB91690.1"/>
    <property type="molecule type" value="Genomic_DNA"/>
</dbReference>
<evidence type="ECO:0000256" key="6">
    <source>
        <dbReference type="SAM" id="Coils"/>
    </source>
</evidence>
<dbReference type="Pfam" id="PF10431">
    <property type="entry name" value="ClpB_D2-small"/>
    <property type="match status" value="1"/>
</dbReference>
<proteinExistence type="predicted"/>
<dbReference type="InterPro" id="IPR027417">
    <property type="entry name" value="P-loop_NTPase"/>
</dbReference>
<evidence type="ECO:0000256" key="5">
    <source>
        <dbReference type="PROSITE-ProRule" id="PRU01251"/>
    </source>
</evidence>
<gene>
    <name evidence="8" type="ORF">HMPREF7215_1682</name>
</gene>
<feature type="coiled-coil region" evidence="6">
    <location>
        <begin position="746"/>
        <end position="773"/>
    </location>
</feature>
<evidence type="ECO:0000256" key="4">
    <source>
        <dbReference type="ARBA" id="ARBA00023186"/>
    </source>
</evidence>
<evidence type="ECO:0000256" key="1">
    <source>
        <dbReference type="ARBA" id="ARBA00022737"/>
    </source>
</evidence>
<keyword evidence="2" id="KW-0547">Nucleotide-binding</keyword>
<dbReference type="SUPFAM" id="SSF81923">
    <property type="entry name" value="Double Clp-N motif"/>
    <property type="match status" value="1"/>
</dbReference>
<dbReference type="Gene3D" id="1.10.1780.10">
    <property type="entry name" value="Clp, N-terminal domain"/>
    <property type="match status" value="1"/>
</dbReference>
<keyword evidence="9" id="KW-1185">Reference proteome</keyword>
<dbReference type="PROSITE" id="PS51903">
    <property type="entry name" value="CLP_R"/>
    <property type="match status" value="1"/>
</dbReference>
<dbReference type="PANTHER" id="PTHR11638:SF18">
    <property type="entry name" value="HEAT SHOCK PROTEIN 104"/>
    <property type="match status" value="1"/>
</dbReference>
<keyword evidence="1 5" id="KW-0677">Repeat</keyword>
<keyword evidence="6" id="KW-0175">Coiled coil</keyword>
<name>A0ABP2HYE9_9BACT</name>
<evidence type="ECO:0000259" key="7">
    <source>
        <dbReference type="PROSITE" id="PS51903"/>
    </source>
</evidence>
<dbReference type="CDD" id="cd19499">
    <property type="entry name" value="RecA-like_ClpB_Hsp104-like"/>
    <property type="match status" value="1"/>
</dbReference>
<protein>
    <submittedName>
        <fullName evidence="8">ATPase family associated with various cellular activities (AAA)</fullName>
    </submittedName>
</protein>
<dbReference type="Pfam" id="PF17871">
    <property type="entry name" value="AAA_lid_9"/>
    <property type="match status" value="1"/>
</dbReference>
<dbReference type="Pfam" id="PF07724">
    <property type="entry name" value="AAA_2"/>
    <property type="match status" value="1"/>
</dbReference>
<dbReference type="Pfam" id="PF00004">
    <property type="entry name" value="AAA"/>
    <property type="match status" value="1"/>
</dbReference>
<dbReference type="SMART" id="SM01086">
    <property type="entry name" value="ClpB_D2-small"/>
    <property type="match status" value="1"/>
</dbReference>
<dbReference type="SUPFAM" id="SSF52540">
    <property type="entry name" value="P-loop containing nucleoside triphosphate hydrolases"/>
    <property type="match status" value="2"/>
</dbReference>
<reference evidence="8 9" key="1">
    <citation type="submission" date="2009-12" db="EMBL/GenBank/DDBJ databases">
        <authorList>
            <person name="Shrivastava S."/>
            <person name="Madupu R."/>
            <person name="Durkin A.S."/>
            <person name="Torralba M."/>
            <person name="Methe B."/>
            <person name="Sutton G.G."/>
            <person name="Strausberg R.L."/>
            <person name="Nelson K.E."/>
        </authorList>
    </citation>
    <scope>NUCLEOTIDE SEQUENCE [LARGE SCALE GENOMIC DNA]</scope>
    <source>
        <strain evidence="8 9">W5455</strain>
    </source>
</reference>
<dbReference type="GeneID" id="90987483"/>
<dbReference type="PRINTS" id="PR00300">
    <property type="entry name" value="CLPPROTEASEA"/>
</dbReference>
<evidence type="ECO:0000256" key="3">
    <source>
        <dbReference type="ARBA" id="ARBA00022840"/>
    </source>
</evidence>
<feature type="coiled-coil region" evidence="6">
    <location>
        <begin position="444"/>
        <end position="494"/>
    </location>
</feature>
<evidence type="ECO:0000313" key="9">
    <source>
        <dbReference type="Proteomes" id="UP000006462"/>
    </source>
</evidence>
<dbReference type="RefSeq" id="WP_009163830.1">
    <property type="nucleotide sequence ID" value="NZ_ADFP01000023.1"/>
</dbReference>
<dbReference type="CDD" id="cd00009">
    <property type="entry name" value="AAA"/>
    <property type="match status" value="1"/>
</dbReference>
<dbReference type="Gene3D" id="3.40.50.300">
    <property type="entry name" value="P-loop containing nucleotide triphosphate hydrolases"/>
    <property type="match status" value="3"/>
</dbReference>
<dbReference type="InterPro" id="IPR041546">
    <property type="entry name" value="ClpA/ClpB_AAA_lid"/>
</dbReference>
<evidence type="ECO:0000313" key="8">
    <source>
        <dbReference type="EMBL" id="EFB91690.1"/>
    </source>
</evidence>
<dbReference type="InterPro" id="IPR003593">
    <property type="entry name" value="AAA+_ATPase"/>
</dbReference>
<dbReference type="Proteomes" id="UP000006462">
    <property type="component" value="Unassembled WGS sequence"/>
</dbReference>
<dbReference type="InterPro" id="IPR036628">
    <property type="entry name" value="Clp_N_dom_sf"/>
</dbReference>
<keyword evidence="3" id="KW-0067">ATP-binding</keyword>
<keyword evidence="4" id="KW-0143">Chaperone</keyword>
<dbReference type="PANTHER" id="PTHR11638">
    <property type="entry name" value="ATP-DEPENDENT CLP PROTEASE"/>
    <property type="match status" value="1"/>
</dbReference>
<dbReference type="InterPro" id="IPR050130">
    <property type="entry name" value="ClpA_ClpB"/>
</dbReference>
<feature type="domain" description="Clp R" evidence="7">
    <location>
        <begin position="1"/>
        <end position="147"/>
    </location>
</feature>